<dbReference type="KEGG" id="scw:TU94_25435"/>
<gene>
    <name evidence="2" type="ORF">TU94_25435</name>
</gene>
<protein>
    <recommendedName>
        <fullName evidence="4">Tetratricopeptide repeat protein</fullName>
    </recommendedName>
</protein>
<sequence>MGDTGEPGRSVTAYSLLVDAERAYSRAQFPLVRPLLQRLRNEFGEPDSDDDSAVRYALLRGALAARAGNWPEAVRWCPHSDDLHRTETGVVHALGVSALRRLSEEGRHTDAGAATLAIMLWAYLLDEDDPGDFRLLLSERRGTPVPDADWEEARRHLLKRIADLLHALDVRAGRDVLDAWETAWAVECEAPVIVPSDADPDGLVPLGPVAGYLVRHGRGGDLLHAYALRHPDLGGWSADSSGHRACADALARALAERGRDRVRAGQWSEALTDFSTAARLGRTLGAEDEAAVLRCARNVGRSRTGHGNSPVTRIHGLELAHALLPRDTSVAAELTAELVEQGRRVFQSDPPQSRKRFARALKVTPRDRDARAGLDDHVKADLRRVLDAGDRETKLRVGEVQGILRRDPEFAPARRWLGDYYVEQAVTAALRGRVPAARAAVRKLLQYDGPAGLPHGDVYVDQVLVDLLVGAARRTDTEDERVNLERRVKLLSTAEAVESPAPSSHVREQLDTAVLLLAEHLETTASPSDVIELFLQDHMRIGVSARFDHTVEAAYLNRARERERAGDLGGAQRDRACAGRIGAGLSPQGLLFGPGSHKPRHDDTGQEALF</sequence>
<dbReference type="Proteomes" id="UP000032234">
    <property type="component" value="Chromosome"/>
</dbReference>
<dbReference type="HOGENOM" id="CLU_447528_0_0_11"/>
<organism evidence="2 3">
    <name type="scientific">Streptomyces cyaneogriseus subsp. noncyanogenus</name>
    <dbReference type="NCBI Taxonomy" id="477245"/>
    <lineage>
        <taxon>Bacteria</taxon>
        <taxon>Bacillati</taxon>
        <taxon>Actinomycetota</taxon>
        <taxon>Actinomycetes</taxon>
        <taxon>Kitasatosporales</taxon>
        <taxon>Streptomycetaceae</taxon>
        <taxon>Streptomyces</taxon>
    </lineage>
</organism>
<dbReference type="STRING" id="477245.TU94_25435"/>
<name>A0A0C5G6I9_9ACTN</name>
<evidence type="ECO:0000313" key="3">
    <source>
        <dbReference type="Proteomes" id="UP000032234"/>
    </source>
</evidence>
<evidence type="ECO:0008006" key="4">
    <source>
        <dbReference type="Google" id="ProtNLM"/>
    </source>
</evidence>
<proteinExistence type="predicted"/>
<accession>A0A0C5G6I9</accession>
<dbReference type="AlphaFoldDB" id="A0A0C5G6I9"/>
<evidence type="ECO:0000313" key="2">
    <source>
        <dbReference type="EMBL" id="AJP04310.1"/>
    </source>
</evidence>
<keyword evidence="3" id="KW-1185">Reference proteome</keyword>
<feature type="region of interest" description="Disordered" evidence="1">
    <location>
        <begin position="588"/>
        <end position="610"/>
    </location>
</feature>
<reference evidence="2 3" key="1">
    <citation type="submission" date="2015-02" db="EMBL/GenBank/DDBJ databases">
        <title>Genome sequence of thermotolerant Streptomyces cyaneogriseus subsp. Noncyanogenus NMWT1, the producer of nematocidal antibiotics nemadectin.</title>
        <authorList>
            <person name="Wang H."/>
            <person name="Li C."/>
            <person name="Xiang W."/>
            <person name="Wang X."/>
        </authorList>
    </citation>
    <scope>NUCLEOTIDE SEQUENCE [LARGE SCALE GENOMIC DNA]</scope>
    <source>
        <strain evidence="2 3">NMWT 1</strain>
    </source>
</reference>
<evidence type="ECO:0000256" key="1">
    <source>
        <dbReference type="SAM" id="MobiDB-lite"/>
    </source>
</evidence>
<dbReference type="EMBL" id="CP010849">
    <property type="protein sequence ID" value="AJP04310.1"/>
    <property type="molecule type" value="Genomic_DNA"/>
</dbReference>
<dbReference type="PATRIC" id="fig|477245.3.peg.5371"/>